<name>A0A1L7N0N3_9CAUD</name>
<evidence type="ECO:0000313" key="2">
    <source>
        <dbReference type="Proteomes" id="UP000222831"/>
    </source>
</evidence>
<accession>A0A1L7N0N3</accession>
<sequence length="664" mass="75235">MQKMSVPFNIGLLHLTPEKLKSVKQVKALDILDGATTNFHPEGLFSTEIFGRVGDERRNLLFGYIDVKAPIFHPLIFMAITKLKRMYGDIMAGKVWALWDDSKKDFVKAKPSEGARTGYAFFLEHWKDIVYEEGNSNLRSEYIKLVEAHKETGLTRYIVVMPAGLRDLEIDEFNRKSEDEVNVLYRKFIALSNVIVESSIDTNAEVIDKPRFDMQLNFVALYDMIEALIKGKKKLFLGKVASRRIFNGTRNVITAMNTAVPVLGKKGTPGFNSTIIGLYQYLQASLPVSVAAVREFLAPMFPDVNSPAVLVDPKTLRPRDVFLHVRYYDKWATTEGIEKIISSFKEEDIRNTPLVIDGYYLGLLYLGPDGTFKVFNDINQLPPTRLREHVRPLTLTDLFYLSVYRKFSKYPLFVTRYPVTGIGSIYPSKTHLRVTVGYEERRMLDESWIDAGDDYVAYEFPVQGSAFVNSLIPHSSHLKRLGADFDGDTASGNIAYSDEAIAEAEKFFQTKKAYIGTDGKLLYSCAVDTVELVLHSLTGEPAKPAIESFSLVNALEGYQEEEGGSFSHWGVKYDLNDVLDVAEHIKPETVKMSDVEWNVKDAKDLDADRVKNADTQFPLIAIREKGKIYVLDGNHRLRKLYDQGVKEVQIKFIDQDTLDIARLD</sequence>
<dbReference type="KEGG" id="vg:40074437"/>
<proteinExistence type="predicted"/>
<dbReference type="RefSeq" id="YP_009598735.1">
    <property type="nucleotide sequence ID" value="NC_041911.1"/>
</dbReference>
<dbReference type="EMBL" id="AP017924">
    <property type="protein sequence ID" value="BAW19016.1"/>
    <property type="molecule type" value="Genomic_DNA"/>
</dbReference>
<organism evidence="1 2">
    <name type="scientific">Ralstonia phage RP12</name>
    <dbReference type="NCBI Taxonomy" id="1923889"/>
    <lineage>
        <taxon>Viruses</taxon>
        <taxon>Duplodnaviria</taxon>
        <taxon>Heunggongvirae</taxon>
        <taxon>Uroviricota</taxon>
        <taxon>Caudoviricetes</taxon>
        <taxon>Chimalliviridae</taxon>
        <taxon>Ripduovirus</taxon>
        <taxon>Ripduovirus RP12</taxon>
    </lineage>
</organism>
<dbReference type="Proteomes" id="UP000222831">
    <property type="component" value="Segment"/>
</dbReference>
<dbReference type="OrthoDB" id="2393at10239"/>
<reference evidence="1 2" key="1">
    <citation type="submission" date="2016-12" db="EMBL/GenBank/DDBJ databases">
        <title>Characterization of two jumbo phages RP12 and RP31 infecting the phytopathogen Ralstonia solanacearum.</title>
        <authorList>
            <person name="Kawasaki T."/>
            <person name="Yoshikawa G."/>
            <person name="Ogata H."/>
            <person name="Yamada T."/>
        </authorList>
    </citation>
    <scope>NUCLEOTIDE SEQUENCE [LARGE SCALE GENOMIC DNA]</scope>
    <source>
        <strain evidence="1 2">RP12</strain>
    </source>
</reference>
<protein>
    <submittedName>
        <fullName evidence="1">Putative RNA polymerase beta prime subunit</fullName>
    </submittedName>
</protein>
<dbReference type="SUPFAM" id="SSF64484">
    <property type="entry name" value="beta and beta-prime subunits of DNA dependent RNA-polymerase"/>
    <property type="match status" value="1"/>
</dbReference>
<evidence type="ECO:0000313" key="1">
    <source>
        <dbReference type="EMBL" id="BAW19016.1"/>
    </source>
</evidence>
<keyword evidence="2" id="KW-1185">Reference proteome</keyword>
<dbReference type="GeneID" id="40074437"/>